<dbReference type="Proteomes" id="UP000315783">
    <property type="component" value="Unassembled WGS sequence"/>
</dbReference>
<keyword evidence="2" id="KW-0472">Membrane</keyword>
<dbReference type="EMBL" id="SPUK01000026">
    <property type="protein sequence ID" value="TQV90501.1"/>
    <property type="molecule type" value="Genomic_DNA"/>
</dbReference>
<feature type="chain" id="PRO_5021702247" evidence="3">
    <location>
        <begin position="25"/>
        <end position="300"/>
    </location>
</feature>
<evidence type="ECO:0000256" key="1">
    <source>
        <dbReference type="SAM" id="MobiDB-lite"/>
    </source>
</evidence>
<keyword evidence="2" id="KW-0812">Transmembrane</keyword>
<evidence type="ECO:0000256" key="2">
    <source>
        <dbReference type="SAM" id="Phobius"/>
    </source>
</evidence>
<organism evidence="4 5">
    <name type="scientific">Cordyceps javanica</name>
    <dbReference type="NCBI Taxonomy" id="43265"/>
    <lineage>
        <taxon>Eukaryota</taxon>
        <taxon>Fungi</taxon>
        <taxon>Dikarya</taxon>
        <taxon>Ascomycota</taxon>
        <taxon>Pezizomycotina</taxon>
        <taxon>Sordariomycetes</taxon>
        <taxon>Hypocreomycetidae</taxon>
        <taxon>Hypocreales</taxon>
        <taxon>Cordycipitaceae</taxon>
        <taxon>Cordyceps</taxon>
    </lineage>
</organism>
<feature type="transmembrane region" description="Helical" evidence="2">
    <location>
        <begin position="175"/>
        <end position="199"/>
    </location>
</feature>
<dbReference type="STRING" id="43265.A0A545VJH7"/>
<sequence>MAAPPEWRRLDLLLLFLFASSVHGQTSTTKGNITFRGIFGEVQGFLYANPVYNVGDPIEVHWNTVYEAVDIWLGQKYPDTPSAAPRLQAGISNGSFTWHPSLDDFPASSGTGRDAVLFFRAYEGGSLGSPTQSHSFNLTLPDNLRSTSSAQPSPTLSLDLSNGKPKPATGLSGPAVAGIAVGAALAAALFAIGLGLVLWRRCRSRREHAVYGNKKREATIGFEPGHSTASDEFDKGNATRYEVPGDVPPIELDCDSEIRPELDATTTMKFPPPPERPEHRQTRNSATRIFPWSRWIRGMR</sequence>
<protein>
    <submittedName>
        <fullName evidence="4">Uncharacterized protein</fullName>
    </submittedName>
</protein>
<dbReference type="OrthoDB" id="5390143at2759"/>
<feature type="region of interest" description="Disordered" evidence="1">
    <location>
        <begin position="138"/>
        <end position="165"/>
    </location>
</feature>
<keyword evidence="2" id="KW-1133">Transmembrane helix</keyword>
<feature type="compositionally biased region" description="Polar residues" evidence="1">
    <location>
        <begin position="138"/>
        <end position="160"/>
    </location>
</feature>
<proteinExistence type="predicted"/>
<accession>A0A545VJH7</accession>
<reference evidence="4 5" key="1">
    <citation type="journal article" date="2019" name="Appl. Microbiol. Biotechnol.">
        <title>Genome sequence of Isaria javanica and comparative genome analysis insights into family S53 peptidase evolution in fungal entomopathogens.</title>
        <authorList>
            <person name="Lin R."/>
            <person name="Zhang X."/>
            <person name="Xin B."/>
            <person name="Zou M."/>
            <person name="Gao Y."/>
            <person name="Qin F."/>
            <person name="Hu Q."/>
            <person name="Xie B."/>
            <person name="Cheng X."/>
        </authorList>
    </citation>
    <scope>NUCLEOTIDE SEQUENCE [LARGE SCALE GENOMIC DNA]</scope>
    <source>
        <strain evidence="4 5">IJ1G</strain>
    </source>
</reference>
<gene>
    <name evidence="4" type="ORF">IF1G_10824</name>
</gene>
<feature type="signal peptide" evidence="3">
    <location>
        <begin position="1"/>
        <end position="24"/>
    </location>
</feature>
<name>A0A545VJH7_9HYPO</name>
<evidence type="ECO:0000256" key="3">
    <source>
        <dbReference type="SAM" id="SignalP"/>
    </source>
</evidence>
<evidence type="ECO:0000313" key="5">
    <source>
        <dbReference type="Proteomes" id="UP000315783"/>
    </source>
</evidence>
<keyword evidence="3" id="KW-0732">Signal</keyword>
<dbReference type="AlphaFoldDB" id="A0A545VJH7"/>
<keyword evidence="5" id="KW-1185">Reference proteome</keyword>
<comment type="caution">
    <text evidence="4">The sequence shown here is derived from an EMBL/GenBank/DDBJ whole genome shotgun (WGS) entry which is preliminary data.</text>
</comment>
<evidence type="ECO:0000313" key="4">
    <source>
        <dbReference type="EMBL" id="TQV90501.1"/>
    </source>
</evidence>